<sequence length="125" mass="14070">MKLKRAQLPLPPSCRASLLLFTFPKPDAGRQSSGSNKFKRRSRCRGYYVIYPTCRKVWRCPQPRSCHNSFPRPLRMTRKELEPASKCRRPGTCAAMGARPLHALGASLCTSRRAEVVKGVLARSP</sequence>
<protein>
    <submittedName>
        <fullName evidence="1">Uncharacterized protein</fullName>
    </submittedName>
</protein>
<comment type="caution">
    <text evidence="1">The sequence shown here is derived from an EMBL/GenBank/DDBJ whole genome shotgun (WGS) entry which is preliminary data.</text>
</comment>
<evidence type="ECO:0000313" key="1">
    <source>
        <dbReference type="EMBL" id="KAF6319791.1"/>
    </source>
</evidence>
<keyword evidence="2" id="KW-1185">Reference proteome</keyword>
<dbReference type="AlphaFoldDB" id="A0A7J7V433"/>
<evidence type="ECO:0000313" key="2">
    <source>
        <dbReference type="Proteomes" id="UP000527355"/>
    </source>
</evidence>
<proteinExistence type="predicted"/>
<reference evidence="1 2" key="1">
    <citation type="journal article" date="2020" name="Nature">
        <title>Six reference-quality genomes reveal evolution of bat adaptations.</title>
        <authorList>
            <person name="Jebb D."/>
            <person name="Huang Z."/>
            <person name="Pippel M."/>
            <person name="Hughes G.M."/>
            <person name="Lavrichenko K."/>
            <person name="Devanna P."/>
            <person name="Winkler S."/>
            <person name="Jermiin L.S."/>
            <person name="Skirmuntt E.C."/>
            <person name="Katzourakis A."/>
            <person name="Burkitt-Gray L."/>
            <person name="Ray D.A."/>
            <person name="Sullivan K.A.M."/>
            <person name="Roscito J.G."/>
            <person name="Kirilenko B.M."/>
            <person name="Davalos L.M."/>
            <person name="Corthals A.P."/>
            <person name="Power M.L."/>
            <person name="Jones G."/>
            <person name="Ransome R.D."/>
            <person name="Dechmann D.K.N."/>
            <person name="Locatelli A.G."/>
            <person name="Puechmaille S.J."/>
            <person name="Fedrigo O."/>
            <person name="Jarvis E.D."/>
            <person name="Hiller M."/>
            <person name="Vernes S.C."/>
            <person name="Myers E.W."/>
            <person name="Teeling E.C."/>
        </authorList>
    </citation>
    <scope>NUCLEOTIDE SEQUENCE [LARGE SCALE GENOMIC DNA]</scope>
    <source>
        <strain evidence="1">MMyoMyo1</strain>
        <tissue evidence="1">Flight muscle</tissue>
    </source>
</reference>
<dbReference type="Proteomes" id="UP000527355">
    <property type="component" value="Unassembled WGS sequence"/>
</dbReference>
<dbReference type="EMBL" id="JABWUV010000011">
    <property type="protein sequence ID" value="KAF6319791.1"/>
    <property type="molecule type" value="Genomic_DNA"/>
</dbReference>
<accession>A0A7J7V433</accession>
<gene>
    <name evidence="1" type="ORF">mMyoMyo1_008528</name>
</gene>
<name>A0A7J7V433_MYOMY</name>
<organism evidence="1 2">
    <name type="scientific">Myotis myotis</name>
    <name type="common">Greater mouse-eared bat</name>
    <name type="synonym">Vespertilio myotis</name>
    <dbReference type="NCBI Taxonomy" id="51298"/>
    <lineage>
        <taxon>Eukaryota</taxon>
        <taxon>Metazoa</taxon>
        <taxon>Chordata</taxon>
        <taxon>Craniata</taxon>
        <taxon>Vertebrata</taxon>
        <taxon>Euteleostomi</taxon>
        <taxon>Mammalia</taxon>
        <taxon>Eutheria</taxon>
        <taxon>Laurasiatheria</taxon>
        <taxon>Chiroptera</taxon>
        <taxon>Yangochiroptera</taxon>
        <taxon>Vespertilionidae</taxon>
        <taxon>Myotis</taxon>
    </lineage>
</organism>